<protein>
    <submittedName>
        <fullName evidence="2">Uncharacterized protein</fullName>
    </submittedName>
</protein>
<organism evidence="2 3">
    <name type="scientific">Edaphosphingomonas haloaromaticamans</name>
    <dbReference type="NCBI Taxonomy" id="653954"/>
    <lineage>
        <taxon>Bacteria</taxon>
        <taxon>Pseudomonadati</taxon>
        <taxon>Pseudomonadota</taxon>
        <taxon>Alphaproteobacteria</taxon>
        <taxon>Sphingomonadales</taxon>
        <taxon>Rhizorhabdaceae</taxon>
        <taxon>Edaphosphingomonas</taxon>
    </lineage>
</organism>
<comment type="caution">
    <text evidence="2">The sequence shown here is derived from an EMBL/GenBank/DDBJ whole genome shotgun (WGS) entry which is preliminary data.</text>
</comment>
<gene>
    <name evidence="2" type="ORF">BHE75_01574</name>
</gene>
<evidence type="ECO:0000256" key="1">
    <source>
        <dbReference type="SAM" id="SignalP"/>
    </source>
</evidence>
<dbReference type="AlphaFoldDB" id="A0A1S1HBS3"/>
<sequence length="199" mass="21443">MRKLPLVLAPLLCLAIAAQSAPAQTGEAGAFATEGAMLVHVESGTRFPDRIAGFERVGQAAFDGSGDYVGVAYKRTLADGTPISLRIAIVHIIGMTAKEHFIIAKPMALNGLADVKVVSEGPYDRPGKGVDGYIGIFRAQQGDKRVGVGLWTVERGYWDVRGRVEFPYAKLKEARAAADRFVEEFVKIGQPYKVPPNAE</sequence>
<dbReference type="EMBL" id="MIPT01000001">
    <property type="protein sequence ID" value="OHT19587.1"/>
    <property type="molecule type" value="Genomic_DNA"/>
</dbReference>
<dbReference type="Proteomes" id="UP000179467">
    <property type="component" value="Unassembled WGS sequence"/>
</dbReference>
<dbReference type="RefSeq" id="WP_107394949.1">
    <property type="nucleotide sequence ID" value="NZ_MIPT01000001.1"/>
</dbReference>
<evidence type="ECO:0000313" key="3">
    <source>
        <dbReference type="Proteomes" id="UP000179467"/>
    </source>
</evidence>
<accession>A0A1S1HBS3</accession>
<keyword evidence="1" id="KW-0732">Signal</keyword>
<dbReference type="OrthoDB" id="7593759at2"/>
<feature type="chain" id="PRO_5012503830" evidence="1">
    <location>
        <begin position="24"/>
        <end position="199"/>
    </location>
</feature>
<name>A0A1S1HBS3_9SPHN</name>
<feature type="signal peptide" evidence="1">
    <location>
        <begin position="1"/>
        <end position="23"/>
    </location>
</feature>
<evidence type="ECO:0000313" key="2">
    <source>
        <dbReference type="EMBL" id="OHT19587.1"/>
    </source>
</evidence>
<keyword evidence="3" id="KW-1185">Reference proteome</keyword>
<reference evidence="2 3" key="1">
    <citation type="submission" date="2016-09" db="EMBL/GenBank/DDBJ databases">
        <title>Metabolic pathway, cell adaptation mechanisms and a novel monoxygenase revealed through proteogenomic-transcription analysis of a Sphingomonas haloaromaticamans strain degrading the fungicide ortho-phenylphenol.</title>
        <authorList>
            <person name="Perruchon C."/>
            <person name="Papadopoulou E.S."/>
            <person name="Rousidou C."/>
            <person name="Vasileiadis S."/>
            <person name="Tanou G."/>
            <person name="Amoutzias G."/>
            <person name="Molassiotis A."/>
            <person name="Karpouzas D.G."/>
        </authorList>
    </citation>
    <scope>NUCLEOTIDE SEQUENCE [LARGE SCALE GENOMIC DNA]</scope>
    <source>
        <strain evidence="2 3">P3</strain>
    </source>
</reference>
<proteinExistence type="predicted"/>